<feature type="transmembrane region" description="Helical" evidence="5">
    <location>
        <begin position="102"/>
        <end position="122"/>
    </location>
</feature>
<keyword evidence="7" id="KW-1185">Reference proteome</keyword>
<dbReference type="Proteomes" id="UP001589683">
    <property type="component" value="Unassembled WGS sequence"/>
</dbReference>
<feature type="transmembrane region" description="Helical" evidence="5">
    <location>
        <begin position="143"/>
        <end position="160"/>
    </location>
</feature>
<comment type="function">
    <text evidence="5">Plays a role in cell envelope biogenesis, maintenance of cell envelope integrity and membrane homeostasis.</text>
</comment>
<name>A0ABV5JC68_9RHOB</name>
<keyword evidence="5" id="KW-0997">Cell inner membrane</keyword>
<protein>
    <recommendedName>
        <fullName evidence="5">Inner membrane-spanning protein YciB</fullName>
    </recommendedName>
</protein>
<evidence type="ECO:0000256" key="3">
    <source>
        <dbReference type="ARBA" id="ARBA00022989"/>
    </source>
</evidence>
<gene>
    <name evidence="5" type="primary">yciB</name>
    <name evidence="6" type="ORF">ACFFUT_04480</name>
</gene>
<comment type="similarity">
    <text evidence="5">Belongs to the YciB family.</text>
</comment>
<evidence type="ECO:0000256" key="5">
    <source>
        <dbReference type="HAMAP-Rule" id="MF_00189"/>
    </source>
</evidence>
<evidence type="ECO:0000256" key="4">
    <source>
        <dbReference type="ARBA" id="ARBA00023136"/>
    </source>
</evidence>
<evidence type="ECO:0000256" key="1">
    <source>
        <dbReference type="ARBA" id="ARBA00022475"/>
    </source>
</evidence>
<dbReference type="PANTHER" id="PTHR36917:SF1">
    <property type="entry name" value="INNER MEMBRANE-SPANNING PROTEIN YCIB"/>
    <property type="match status" value="1"/>
</dbReference>
<proteinExistence type="inferred from homology"/>
<keyword evidence="4 5" id="KW-0472">Membrane</keyword>
<comment type="subcellular location">
    <subcellularLocation>
        <location evidence="5">Cell inner membrane</location>
        <topology evidence="5">Multi-pass membrane protein</topology>
    </subcellularLocation>
</comment>
<organism evidence="6 7">
    <name type="scientific">Pseudohalocynthiibacter aestuariivivens</name>
    <dbReference type="NCBI Taxonomy" id="1591409"/>
    <lineage>
        <taxon>Bacteria</taxon>
        <taxon>Pseudomonadati</taxon>
        <taxon>Pseudomonadota</taxon>
        <taxon>Alphaproteobacteria</taxon>
        <taxon>Rhodobacterales</taxon>
        <taxon>Paracoccaceae</taxon>
        <taxon>Pseudohalocynthiibacter</taxon>
    </lineage>
</organism>
<dbReference type="RefSeq" id="WP_213890626.1">
    <property type="nucleotide sequence ID" value="NZ_JAGFNU010000012.1"/>
</dbReference>
<dbReference type="Pfam" id="PF04279">
    <property type="entry name" value="IspA"/>
    <property type="match status" value="1"/>
</dbReference>
<evidence type="ECO:0000256" key="2">
    <source>
        <dbReference type="ARBA" id="ARBA00022692"/>
    </source>
</evidence>
<keyword evidence="2 5" id="KW-0812">Transmembrane</keyword>
<evidence type="ECO:0000313" key="6">
    <source>
        <dbReference type="EMBL" id="MFB9231043.1"/>
    </source>
</evidence>
<comment type="caution">
    <text evidence="6">The sequence shown here is derived from an EMBL/GenBank/DDBJ whole genome shotgun (WGS) entry which is preliminary data.</text>
</comment>
<dbReference type="HAMAP" id="MF_00189">
    <property type="entry name" value="YciB"/>
    <property type="match status" value="1"/>
</dbReference>
<feature type="transmembrane region" description="Helical" evidence="5">
    <location>
        <begin position="41"/>
        <end position="65"/>
    </location>
</feature>
<feature type="transmembrane region" description="Helical" evidence="5">
    <location>
        <begin position="72"/>
        <end position="90"/>
    </location>
</feature>
<sequence length="205" mass="23525">MAEKKVNPILKLVLELGPIIAFFVGYGRLKEQVFTIGGVEYSGFIVATATFVPLFIFTTWLLYWLTGKVSRMQLMTLVLVVVFGGLTIWFNDERFFKMKPTMIYLLFAGMLGFGLLRGKSYLKLLMEELMPLRNEGWMILTKRMATFFFGLAVLNEVIWRTMSTDAWVNFKTFGLTAAVFLFFMTQSRVFQTYAVEEEDEASPSA</sequence>
<keyword evidence="1 5" id="KW-1003">Cell membrane</keyword>
<dbReference type="InterPro" id="IPR006008">
    <property type="entry name" value="YciB"/>
</dbReference>
<feature type="transmembrane region" description="Helical" evidence="5">
    <location>
        <begin position="166"/>
        <end position="184"/>
    </location>
</feature>
<accession>A0ABV5JC68</accession>
<dbReference type="PANTHER" id="PTHR36917">
    <property type="entry name" value="INTRACELLULAR SEPTATION PROTEIN A-RELATED"/>
    <property type="match status" value="1"/>
</dbReference>
<reference evidence="6 7" key="1">
    <citation type="submission" date="2024-09" db="EMBL/GenBank/DDBJ databases">
        <authorList>
            <person name="Sun Q."/>
            <person name="Mori K."/>
        </authorList>
    </citation>
    <scope>NUCLEOTIDE SEQUENCE [LARGE SCALE GENOMIC DNA]</scope>
    <source>
        <strain evidence="6 7">CECT 8726</strain>
    </source>
</reference>
<dbReference type="EMBL" id="JBHMEA010000009">
    <property type="protein sequence ID" value="MFB9231043.1"/>
    <property type="molecule type" value="Genomic_DNA"/>
</dbReference>
<feature type="transmembrane region" description="Helical" evidence="5">
    <location>
        <begin position="12"/>
        <end position="29"/>
    </location>
</feature>
<evidence type="ECO:0000313" key="7">
    <source>
        <dbReference type="Proteomes" id="UP001589683"/>
    </source>
</evidence>
<keyword evidence="3 5" id="KW-1133">Transmembrane helix</keyword>